<keyword evidence="3" id="KW-1185">Reference proteome</keyword>
<organism evidence="2 3">
    <name type="scientific">Setaria viridis</name>
    <name type="common">Green bristlegrass</name>
    <name type="synonym">Setaria italica subsp. viridis</name>
    <dbReference type="NCBI Taxonomy" id="4556"/>
    <lineage>
        <taxon>Eukaryota</taxon>
        <taxon>Viridiplantae</taxon>
        <taxon>Streptophyta</taxon>
        <taxon>Embryophyta</taxon>
        <taxon>Tracheophyta</taxon>
        <taxon>Spermatophyta</taxon>
        <taxon>Magnoliopsida</taxon>
        <taxon>Liliopsida</taxon>
        <taxon>Poales</taxon>
        <taxon>Poaceae</taxon>
        <taxon>PACMAD clade</taxon>
        <taxon>Panicoideae</taxon>
        <taxon>Panicodae</taxon>
        <taxon>Paniceae</taxon>
        <taxon>Cenchrinae</taxon>
        <taxon>Setaria</taxon>
    </lineage>
</organism>
<dbReference type="Proteomes" id="UP000298652">
    <property type="component" value="Chromosome 5"/>
</dbReference>
<reference evidence="2" key="1">
    <citation type="submission" date="2019-03" db="EMBL/GenBank/DDBJ databases">
        <title>WGS assembly of Setaria viridis.</title>
        <authorList>
            <person name="Huang P."/>
            <person name="Jenkins J."/>
            <person name="Grimwood J."/>
            <person name="Barry K."/>
            <person name="Healey A."/>
            <person name="Mamidi S."/>
            <person name="Sreedasyam A."/>
            <person name="Shu S."/>
            <person name="Feldman M."/>
            <person name="Wu J."/>
            <person name="Yu Y."/>
            <person name="Chen C."/>
            <person name="Johnson J."/>
            <person name="Rokhsar D."/>
            <person name="Baxter I."/>
            <person name="Schmutz J."/>
            <person name="Brutnell T."/>
            <person name="Kellogg E."/>
        </authorList>
    </citation>
    <scope>NUCLEOTIDE SEQUENCE [LARGE SCALE GENOMIC DNA]</scope>
</reference>
<dbReference type="EMBL" id="CM016556">
    <property type="protein sequence ID" value="TKW14295.1"/>
    <property type="molecule type" value="Genomic_DNA"/>
</dbReference>
<evidence type="ECO:0000256" key="1">
    <source>
        <dbReference type="SAM" id="MobiDB-lite"/>
    </source>
</evidence>
<dbReference type="Gramene" id="TKW14295">
    <property type="protein sequence ID" value="TKW14295"/>
    <property type="gene ID" value="SEVIR_5G158966v2"/>
</dbReference>
<dbReference type="AlphaFoldDB" id="A0A4U6UH74"/>
<evidence type="ECO:0000313" key="2">
    <source>
        <dbReference type="EMBL" id="TKW14295.1"/>
    </source>
</evidence>
<name>A0A4U6UH74_SETVI</name>
<evidence type="ECO:0000313" key="3">
    <source>
        <dbReference type="Proteomes" id="UP000298652"/>
    </source>
</evidence>
<feature type="region of interest" description="Disordered" evidence="1">
    <location>
        <begin position="73"/>
        <end position="99"/>
    </location>
</feature>
<gene>
    <name evidence="2" type="ORF">SEVIR_5G158966v2</name>
</gene>
<feature type="compositionally biased region" description="Basic residues" evidence="1">
    <location>
        <begin position="80"/>
        <end position="92"/>
    </location>
</feature>
<sequence>MAEATAVAPSALALSKIRAGYGRCHTSSGGTLQASLHRYHGIHLIFLSHSPMSSTMTATPSPSSTSPCRLLPPSAGQARRLSRGAQGRRRCGRAASQVQMRSAVTRRSRSLAHPQKTSPTARRHCSTAEELLVITEGSNAPFSMRNQAHGTDESLYMFDPFPSYLRFQVILIWHHRFIHIKCSIYVLRRTAQ</sequence>
<protein>
    <submittedName>
        <fullName evidence="2">Uncharacterized protein</fullName>
    </submittedName>
</protein>
<proteinExistence type="predicted"/>
<accession>A0A4U6UH74</accession>